<dbReference type="Gene3D" id="3.30.70.100">
    <property type="match status" value="1"/>
</dbReference>
<keyword evidence="1" id="KW-0813">Transport</keyword>
<evidence type="ECO:0000256" key="7">
    <source>
        <dbReference type="ARBA" id="ARBA00038171"/>
    </source>
</evidence>
<evidence type="ECO:0000313" key="9">
    <source>
        <dbReference type="EMBL" id="CDZ96843.1"/>
    </source>
</evidence>
<dbReference type="SUPFAM" id="SSF55008">
    <property type="entry name" value="HMA, heavy metal-associated domain"/>
    <property type="match status" value="1"/>
</dbReference>
<evidence type="ECO:0000256" key="2">
    <source>
        <dbReference type="ARBA" id="ARBA00022723"/>
    </source>
</evidence>
<dbReference type="InterPro" id="IPR006121">
    <property type="entry name" value="HMA_dom"/>
</dbReference>
<keyword evidence="5" id="KW-0406">Ion transport</keyword>
<keyword evidence="3" id="KW-0187">Copper transport</keyword>
<protein>
    <submittedName>
        <fullName evidence="9">Copper chaperone</fullName>
    </submittedName>
</protein>
<proteinExistence type="inferred from homology"/>
<comment type="similarity">
    <text evidence="7">Belongs to the ATX1 family.</text>
</comment>
<organism evidence="9">
    <name type="scientific">Phaffia rhodozyma</name>
    <name type="common">Yeast</name>
    <name type="synonym">Xanthophyllomyces dendrorhous</name>
    <dbReference type="NCBI Taxonomy" id="264483"/>
    <lineage>
        <taxon>Eukaryota</taxon>
        <taxon>Fungi</taxon>
        <taxon>Dikarya</taxon>
        <taxon>Basidiomycota</taxon>
        <taxon>Agaricomycotina</taxon>
        <taxon>Tremellomycetes</taxon>
        <taxon>Cystofilobasidiales</taxon>
        <taxon>Mrakiaceae</taxon>
        <taxon>Phaffia</taxon>
    </lineage>
</organism>
<dbReference type="CDD" id="cd00371">
    <property type="entry name" value="HMA"/>
    <property type="match status" value="1"/>
</dbReference>
<evidence type="ECO:0000256" key="5">
    <source>
        <dbReference type="ARBA" id="ARBA00023065"/>
    </source>
</evidence>
<dbReference type="InterPro" id="IPR051881">
    <property type="entry name" value="Copper_transport_ATOX1-like"/>
</dbReference>
<feature type="domain" description="HMA" evidence="8">
    <location>
        <begin position="1"/>
        <end position="59"/>
    </location>
</feature>
<evidence type="ECO:0000259" key="8">
    <source>
        <dbReference type="PROSITE" id="PS50846"/>
    </source>
</evidence>
<reference evidence="9" key="1">
    <citation type="submission" date="2014-08" db="EMBL/GenBank/DDBJ databases">
        <authorList>
            <person name="Sharma Rahul"/>
            <person name="Thines Marco"/>
        </authorList>
    </citation>
    <scope>NUCLEOTIDE SEQUENCE</scope>
</reference>
<evidence type="ECO:0000256" key="6">
    <source>
        <dbReference type="ARBA" id="ARBA00023186"/>
    </source>
</evidence>
<dbReference type="GO" id="GO:0006825">
    <property type="term" value="P:copper ion transport"/>
    <property type="evidence" value="ECO:0007669"/>
    <property type="project" value="UniProtKB-KW"/>
</dbReference>
<dbReference type="PANTHER" id="PTHR46365:SF1">
    <property type="entry name" value="COPPER TRANSPORT PROTEIN ATOX1"/>
    <property type="match status" value="1"/>
</dbReference>
<accession>A0A0F7SGH8</accession>
<dbReference type="PANTHER" id="PTHR46365">
    <property type="entry name" value="COPPER TRANSPORT PROTEIN ATOX1"/>
    <property type="match status" value="1"/>
</dbReference>
<dbReference type="PROSITE" id="PS50846">
    <property type="entry name" value="HMA_2"/>
    <property type="match status" value="1"/>
</dbReference>
<keyword evidence="4" id="KW-0186">Copper</keyword>
<keyword evidence="2" id="KW-0479">Metal-binding</keyword>
<dbReference type="GO" id="GO:0046872">
    <property type="term" value="F:metal ion binding"/>
    <property type="evidence" value="ECO:0007669"/>
    <property type="project" value="UniProtKB-KW"/>
</dbReference>
<evidence type="ECO:0000256" key="3">
    <source>
        <dbReference type="ARBA" id="ARBA00022796"/>
    </source>
</evidence>
<evidence type="ECO:0000256" key="4">
    <source>
        <dbReference type="ARBA" id="ARBA00023008"/>
    </source>
</evidence>
<dbReference type="InterPro" id="IPR036163">
    <property type="entry name" value="HMA_dom_sf"/>
</dbReference>
<dbReference type="Pfam" id="PF00403">
    <property type="entry name" value="HMA"/>
    <property type="match status" value="1"/>
</dbReference>
<sequence length="64" mass="6838">MTCGGCSGAVTRALTKIIPPSQFEVNLESQTVKVFAGEQELPPFETVTEKIAKTGKEIRASKAL</sequence>
<name>A0A0F7SGH8_PHARH</name>
<dbReference type="AlphaFoldDB" id="A0A0F7SGH8"/>
<dbReference type="GO" id="GO:0005829">
    <property type="term" value="C:cytosol"/>
    <property type="evidence" value="ECO:0007669"/>
    <property type="project" value="TreeGrafter"/>
</dbReference>
<dbReference type="EMBL" id="LN483167">
    <property type="protein sequence ID" value="CDZ96843.1"/>
    <property type="molecule type" value="Genomic_DNA"/>
</dbReference>
<dbReference type="GO" id="GO:0016531">
    <property type="term" value="F:copper chaperone activity"/>
    <property type="evidence" value="ECO:0007669"/>
    <property type="project" value="TreeGrafter"/>
</dbReference>
<keyword evidence="6" id="KW-0143">Chaperone</keyword>
<evidence type="ECO:0000256" key="1">
    <source>
        <dbReference type="ARBA" id="ARBA00022448"/>
    </source>
</evidence>